<dbReference type="Pfam" id="PF02649">
    <property type="entry name" value="GCHY-1"/>
    <property type="match status" value="1"/>
</dbReference>
<evidence type="ECO:0000313" key="4">
    <source>
        <dbReference type="Proteomes" id="UP000234881"/>
    </source>
</evidence>
<dbReference type="GO" id="GO:0003934">
    <property type="term" value="F:GTP cyclohydrolase I activity"/>
    <property type="evidence" value="ECO:0007669"/>
    <property type="project" value="UniProtKB-UniRule"/>
</dbReference>
<evidence type="ECO:0000313" key="3">
    <source>
        <dbReference type="EMBL" id="PLW77165.1"/>
    </source>
</evidence>
<comment type="catalytic activity">
    <reaction evidence="2">
        <text>GTP + H2O = 7,8-dihydroneopterin 3'-triphosphate + formate + H(+)</text>
        <dbReference type="Rhea" id="RHEA:17473"/>
        <dbReference type="ChEBI" id="CHEBI:15377"/>
        <dbReference type="ChEBI" id="CHEBI:15378"/>
        <dbReference type="ChEBI" id="CHEBI:15740"/>
        <dbReference type="ChEBI" id="CHEBI:37565"/>
        <dbReference type="ChEBI" id="CHEBI:58462"/>
        <dbReference type="EC" id="3.5.4.16"/>
    </reaction>
</comment>
<dbReference type="InterPro" id="IPR003801">
    <property type="entry name" value="GTP_cyclohydrolase_FolE2/MptA"/>
</dbReference>
<comment type="function">
    <text evidence="2">Converts GTP to 7,8-dihydroneopterin triphosphate.</text>
</comment>
<dbReference type="PANTHER" id="PTHR36445:SF1">
    <property type="entry name" value="GTP CYCLOHYDROLASE MPTA"/>
    <property type="match status" value="1"/>
</dbReference>
<name>A0A2N5XRS6_9HYPH</name>
<organism evidence="3 4">
    <name type="scientific">Cohaesibacter celericrescens</name>
    <dbReference type="NCBI Taxonomy" id="2067669"/>
    <lineage>
        <taxon>Bacteria</taxon>
        <taxon>Pseudomonadati</taxon>
        <taxon>Pseudomonadota</taxon>
        <taxon>Alphaproteobacteria</taxon>
        <taxon>Hyphomicrobiales</taxon>
        <taxon>Cohaesibacteraceae</taxon>
    </lineage>
</organism>
<keyword evidence="1 2" id="KW-0378">Hydrolase</keyword>
<dbReference type="RefSeq" id="WP_101533855.1">
    <property type="nucleotide sequence ID" value="NZ_PKUQ01000019.1"/>
</dbReference>
<reference evidence="3 4" key="1">
    <citation type="submission" date="2018-01" db="EMBL/GenBank/DDBJ databases">
        <title>The draft genome sequence of Cohaesibacter sp. H1304.</title>
        <authorList>
            <person name="Wang N.-N."/>
            <person name="Du Z.-J."/>
        </authorList>
    </citation>
    <scope>NUCLEOTIDE SEQUENCE [LARGE SCALE GENOMIC DNA]</scope>
    <source>
        <strain evidence="3 4">H1304</strain>
    </source>
</reference>
<dbReference type="InterPro" id="IPR022838">
    <property type="entry name" value="GTP_cyclohydrolase_FolE2"/>
</dbReference>
<comment type="similarity">
    <text evidence="2">Belongs to the GTP cyclohydrolase IV family.</text>
</comment>
<accession>A0A2N5XRS6</accession>
<dbReference type="PANTHER" id="PTHR36445">
    <property type="entry name" value="GTP CYCLOHYDROLASE MPTA"/>
    <property type="match status" value="1"/>
</dbReference>
<keyword evidence="4" id="KW-1185">Reference proteome</keyword>
<protein>
    <recommendedName>
        <fullName evidence="2">GTP cyclohydrolase FolE2</fullName>
        <ecNumber evidence="2">3.5.4.16</ecNumber>
    </recommendedName>
</protein>
<dbReference type="Proteomes" id="UP000234881">
    <property type="component" value="Unassembled WGS sequence"/>
</dbReference>
<comment type="caution">
    <text evidence="3">The sequence shown here is derived from an EMBL/GenBank/DDBJ whole genome shotgun (WGS) entry which is preliminary data.</text>
</comment>
<feature type="site" description="May be catalytically important" evidence="2">
    <location>
        <position position="156"/>
    </location>
</feature>
<dbReference type="HAMAP" id="MF_01527_B">
    <property type="entry name" value="GTP_cyclohydrol_B"/>
    <property type="match status" value="1"/>
</dbReference>
<proteinExistence type="inferred from homology"/>
<evidence type="ECO:0000256" key="2">
    <source>
        <dbReference type="HAMAP-Rule" id="MF_01527"/>
    </source>
</evidence>
<evidence type="ECO:0000256" key="1">
    <source>
        <dbReference type="ARBA" id="ARBA00022801"/>
    </source>
</evidence>
<comment type="pathway">
    <text evidence="2">Cofactor biosynthesis; 7,8-dihydroneopterin triphosphate biosynthesis; 7,8-dihydroneopterin triphosphate from GTP: step 1/1.</text>
</comment>
<dbReference type="OrthoDB" id="239637at2"/>
<dbReference type="AlphaFoldDB" id="A0A2N5XRS6"/>
<dbReference type="NCBIfam" id="NF010200">
    <property type="entry name" value="PRK13674.1-1"/>
    <property type="match status" value="1"/>
</dbReference>
<dbReference type="EC" id="3.5.4.16" evidence="2"/>
<sequence length="318" mass="34881">MNAELPDVSIYDIAQIQSPLAWVGMQGIDLPLAVVESGYDRILHARIDAHVNLPRPETKGIHMSRLYRLLDILSEGDGLAPAKLRLLLESMIESHADCGSSNARLRIAFDLLVRRSALVTDGLSGWKSYPVQLEVSVIDGSFSGRVEVRVTYSSTCPCSAALSRQVVEQGFRDAFAGKEAVTPDEVATWLSINASQATPHSQRSEAHVSLEVAADASDFGLLDLIDRIENAVKTPVQTAVKRSDEQAFAVLNGQNLMFVEDAARRIEAALYDQMHLSVYVRHIESLHPHDAVAYALPNRPVSEMASRQIADEVKLQDS</sequence>
<dbReference type="GO" id="GO:0046654">
    <property type="term" value="P:tetrahydrofolate biosynthetic process"/>
    <property type="evidence" value="ECO:0007669"/>
    <property type="project" value="UniProtKB-UniRule"/>
</dbReference>
<dbReference type="EMBL" id="PKUQ01000019">
    <property type="protein sequence ID" value="PLW77165.1"/>
    <property type="molecule type" value="Genomic_DNA"/>
</dbReference>
<dbReference type="Gene3D" id="3.10.270.10">
    <property type="entry name" value="Urate Oxidase"/>
    <property type="match status" value="1"/>
</dbReference>
<gene>
    <name evidence="2" type="primary">folE2</name>
    <name evidence="3" type="ORF">C0081_10850</name>
</gene>
<dbReference type="UniPathway" id="UPA00848">
    <property type="reaction ID" value="UER00151"/>
</dbReference>